<evidence type="ECO:0000313" key="2">
    <source>
        <dbReference type="EMBL" id="QJQ05129.1"/>
    </source>
</evidence>
<dbReference type="KEGG" id="upi:EJG51_003805"/>
<dbReference type="EMBL" id="CP051152">
    <property type="protein sequence ID" value="QJQ05129.1"/>
    <property type="molecule type" value="Genomic_DNA"/>
</dbReference>
<accession>A0A6M4A512</accession>
<dbReference type="AlphaFoldDB" id="A0A6M4A512"/>
<protein>
    <submittedName>
        <fullName evidence="2">Uncharacterized protein</fullName>
    </submittedName>
</protein>
<feature type="region of interest" description="Disordered" evidence="1">
    <location>
        <begin position="75"/>
        <end position="98"/>
    </location>
</feature>
<reference evidence="2 3" key="1">
    <citation type="journal article" date="2019" name="Int. J. Syst. Evol. Microbiol.">
        <title>Undibacterium piscinae sp. nov., isolated from Korean shiner intestine.</title>
        <authorList>
            <person name="Lee S.Y."/>
            <person name="Kang W."/>
            <person name="Kim P.S."/>
            <person name="Kim H.S."/>
            <person name="Sung H."/>
            <person name="Shin N.R."/>
            <person name="Whon T.W."/>
            <person name="Yun J.H."/>
            <person name="Lee J.Y."/>
            <person name="Lee J.Y."/>
            <person name="Jung M.J."/>
            <person name="Jeong Y.S."/>
            <person name="Tak E.J."/>
            <person name="Han J.E."/>
            <person name="Hyun D.W."/>
            <person name="Kang M.S."/>
            <person name="Lee K.E."/>
            <person name="Lee B.H."/>
            <person name="Bae J.W."/>
        </authorList>
    </citation>
    <scope>NUCLEOTIDE SEQUENCE [LARGE SCALE GENOMIC DNA]</scope>
    <source>
        <strain evidence="2 3">S11R28</strain>
    </source>
</reference>
<evidence type="ECO:0000256" key="1">
    <source>
        <dbReference type="SAM" id="MobiDB-lite"/>
    </source>
</evidence>
<keyword evidence="3" id="KW-1185">Reference proteome</keyword>
<sequence>MLICIYVTRPEIHGKSIEAPPTSIELLMRHIASHIISLLLILSLCACGKHDDPPPVKILESQRQQLQKAKEVEQIMKQAGDSQRKNIDEQINEQTSGK</sequence>
<organism evidence="2 3">
    <name type="scientific">Undibacterium piscinae</name>
    <dbReference type="NCBI Taxonomy" id="2495591"/>
    <lineage>
        <taxon>Bacteria</taxon>
        <taxon>Pseudomonadati</taxon>
        <taxon>Pseudomonadota</taxon>
        <taxon>Betaproteobacteria</taxon>
        <taxon>Burkholderiales</taxon>
        <taxon>Oxalobacteraceae</taxon>
        <taxon>Undibacterium</taxon>
    </lineage>
</organism>
<dbReference type="Proteomes" id="UP000274350">
    <property type="component" value="Chromosome"/>
</dbReference>
<evidence type="ECO:0000313" key="3">
    <source>
        <dbReference type="Proteomes" id="UP000274350"/>
    </source>
</evidence>
<proteinExistence type="predicted"/>
<gene>
    <name evidence="2" type="ORF">EJG51_003805</name>
</gene>
<name>A0A6M4A512_9BURK</name>